<dbReference type="InterPro" id="IPR011013">
    <property type="entry name" value="Gal_mutarotase_sf_dom"/>
</dbReference>
<reference evidence="2 3" key="2">
    <citation type="submission" date="2018-11" db="EMBL/GenBank/DDBJ databases">
        <authorList>
            <consortium name="Pathogen Informatics"/>
        </authorList>
    </citation>
    <scope>NUCLEOTIDE SEQUENCE [LARGE SCALE GENOMIC DNA]</scope>
</reference>
<dbReference type="WBParaSite" id="GPUH_0002173001-mRNA-1">
    <property type="protein sequence ID" value="GPUH_0002173001-mRNA-1"/>
    <property type="gene ID" value="GPUH_0002173001"/>
</dbReference>
<dbReference type="InterPro" id="IPR011682">
    <property type="entry name" value="Glyco_hydro_38_C"/>
</dbReference>
<keyword evidence="3" id="KW-1185">Reference proteome</keyword>
<dbReference type="GO" id="GO:0005764">
    <property type="term" value="C:lysosome"/>
    <property type="evidence" value="ECO:0007669"/>
    <property type="project" value="TreeGrafter"/>
</dbReference>
<dbReference type="Proteomes" id="UP000271098">
    <property type="component" value="Unassembled WGS sequence"/>
</dbReference>
<feature type="domain" description="Glycosyl hydrolase family 38 C-terminal" evidence="1">
    <location>
        <begin position="12"/>
        <end position="66"/>
    </location>
</feature>
<evidence type="ECO:0000313" key="4">
    <source>
        <dbReference type="WBParaSite" id="GPUH_0002173001-mRNA-1"/>
    </source>
</evidence>
<dbReference type="Pfam" id="PF07748">
    <property type="entry name" value="Glyco_hydro_38C"/>
    <property type="match status" value="1"/>
</dbReference>
<proteinExistence type="predicted"/>
<reference evidence="4" key="1">
    <citation type="submission" date="2016-06" db="UniProtKB">
        <authorList>
            <consortium name="WormBaseParasite"/>
        </authorList>
    </citation>
    <scope>IDENTIFICATION</scope>
</reference>
<dbReference type="PANTHER" id="PTHR11607:SF3">
    <property type="entry name" value="LYSOSOMAL ALPHA-MANNOSIDASE"/>
    <property type="match status" value="1"/>
</dbReference>
<evidence type="ECO:0000313" key="2">
    <source>
        <dbReference type="EMBL" id="VDN38778.1"/>
    </source>
</evidence>
<dbReference type="AlphaFoldDB" id="A0A183EL62"/>
<dbReference type="Gene3D" id="2.70.98.30">
    <property type="entry name" value="Golgi alpha-mannosidase II, domain 4"/>
    <property type="match status" value="1"/>
</dbReference>
<name>A0A183EL62_9BILA</name>
<dbReference type="GO" id="GO:0030246">
    <property type="term" value="F:carbohydrate binding"/>
    <property type="evidence" value="ECO:0007669"/>
    <property type="project" value="InterPro"/>
</dbReference>
<organism evidence="4">
    <name type="scientific">Gongylonema pulchrum</name>
    <dbReference type="NCBI Taxonomy" id="637853"/>
    <lineage>
        <taxon>Eukaryota</taxon>
        <taxon>Metazoa</taxon>
        <taxon>Ecdysozoa</taxon>
        <taxon>Nematoda</taxon>
        <taxon>Chromadorea</taxon>
        <taxon>Rhabditida</taxon>
        <taxon>Spirurina</taxon>
        <taxon>Spiruromorpha</taxon>
        <taxon>Spiruroidea</taxon>
        <taxon>Gongylonematidae</taxon>
        <taxon>Gongylonema</taxon>
    </lineage>
</organism>
<dbReference type="OrthoDB" id="2016903at2759"/>
<accession>A0A183EL62</accession>
<dbReference type="GO" id="GO:0006013">
    <property type="term" value="P:mannose metabolic process"/>
    <property type="evidence" value="ECO:0007669"/>
    <property type="project" value="InterPro"/>
</dbReference>
<dbReference type="GO" id="GO:0004559">
    <property type="term" value="F:alpha-mannosidase activity"/>
    <property type="evidence" value="ECO:0007669"/>
    <property type="project" value="InterPro"/>
</dbReference>
<sequence>RNHYPSFPYTNDEPVSGNYYPVTSRIFIRDSQTQLTLLTDRSQGGTSLNDGELELMLHRRSFYDDNFGVSEPLDEPGEKGQGLVVRGRHWLVVDVPEKSAKMHRPLAYEIYNSPLVTLSERSMVPSDYCRAFITEVTMRSL</sequence>
<gene>
    <name evidence="2" type="ORF">GPUH_LOCUS21702</name>
</gene>
<evidence type="ECO:0000259" key="1">
    <source>
        <dbReference type="Pfam" id="PF07748"/>
    </source>
</evidence>
<dbReference type="InterPro" id="IPR050843">
    <property type="entry name" value="Glycosyl_Hydrlase_38"/>
</dbReference>
<evidence type="ECO:0000313" key="3">
    <source>
        <dbReference type="Proteomes" id="UP000271098"/>
    </source>
</evidence>
<protein>
    <submittedName>
        <fullName evidence="4">Glyco_hydro_38C domain-containing protein</fullName>
    </submittedName>
</protein>
<dbReference type="EMBL" id="UYRT01093267">
    <property type="protein sequence ID" value="VDN38778.1"/>
    <property type="molecule type" value="Genomic_DNA"/>
</dbReference>
<dbReference type="PANTHER" id="PTHR11607">
    <property type="entry name" value="ALPHA-MANNOSIDASE"/>
    <property type="match status" value="1"/>
</dbReference>
<dbReference type="SUPFAM" id="SSF74650">
    <property type="entry name" value="Galactose mutarotase-like"/>
    <property type="match status" value="1"/>
</dbReference>